<dbReference type="GO" id="GO:0032259">
    <property type="term" value="P:methylation"/>
    <property type="evidence" value="ECO:0007669"/>
    <property type="project" value="UniProtKB-KW"/>
</dbReference>
<dbReference type="GO" id="GO:0008757">
    <property type="term" value="F:S-adenosylmethionine-dependent methyltransferase activity"/>
    <property type="evidence" value="ECO:0007669"/>
    <property type="project" value="InterPro"/>
</dbReference>
<evidence type="ECO:0000256" key="2">
    <source>
        <dbReference type="ARBA" id="ARBA00022603"/>
    </source>
</evidence>
<accession>A0A7S4BP06</accession>
<evidence type="ECO:0000313" key="6">
    <source>
        <dbReference type="EMBL" id="CAE0772214.1"/>
    </source>
</evidence>
<dbReference type="InterPro" id="IPR029063">
    <property type="entry name" value="SAM-dependent_MTases_sf"/>
</dbReference>
<keyword evidence="3" id="KW-0808">Transferase</keyword>
<dbReference type="PANTHER" id="PTHR32183:SF6">
    <property type="entry name" value="CYSTEINE SULFINATE DESULFINASE_CYSTEINE DESULFURASE AND RELATED ENZYMES"/>
    <property type="match status" value="1"/>
</dbReference>
<dbReference type="AlphaFoldDB" id="A0A7S4BP06"/>
<dbReference type="PROSITE" id="PS51585">
    <property type="entry name" value="SAM_MT_TPMT"/>
    <property type="match status" value="1"/>
</dbReference>
<sequence>MHLHAIVSCSSFCSPMPALNTHAIRFPIHLTCATRRPFASMSHPGASPLWESMWSKGLGKGEAFDVGSASGTLLGYLSRTPKLDLAQGAAALVPGCGRAYDALALASHGYSRVVALDLSSTAVNAAKEELKTAADTEAAARVEVCCGDFFSYQGQFDLIWDCTFLCALEPSVRAEWAKQQKSLLKPGGLLLTCIFPIVDKEGGPPFAMSVPLVRDLVEAEGFECAELKEQLPEEEMHRPGGLATGPKTAFAAWKKPS</sequence>
<dbReference type="PANTHER" id="PTHR32183">
    <property type="match status" value="1"/>
</dbReference>
<dbReference type="SUPFAM" id="SSF53335">
    <property type="entry name" value="S-adenosyl-L-methionine-dependent methyltransferases"/>
    <property type="match status" value="1"/>
</dbReference>
<evidence type="ECO:0000256" key="4">
    <source>
        <dbReference type="ARBA" id="ARBA00022691"/>
    </source>
</evidence>
<dbReference type="Pfam" id="PF05724">
    <property type="entry name" value="TPMT"/>
    <property type="match status" value="1"/>
</dbReference>
<feature type="region of interest" description="Disordered" evidence="5">
    <location>
        <begin position="233"/>
        <end position="257"/>
    </location>
</feature>
<keyword evidence="1" id="KW-0597">Phosphoprotein</keyword>
<reference evidence="6" key="1">
    <citation type="submission" date="2021-01" db="EMBL/GenBank/DDBJ databases">
        <authorList>
            <person name="Corre E."/>
            <person name="Pelletier E."/>
            <person name="Niang G."/>
            <person name="Scheremetjew M."/>
            <person name="Finn R."/>
            <person name="Kale V."/>
            <person name="Holt S."/>
            <person name="Cochrane G."/>
            <person name="Meng A."/>
            <person name="Brown T."/>
            <person name="Cohen L."/>
        </authorList>
    </citation>
    <scope>NUCLEOTIDE SEQUENCE</scope>
    <source>
        <strain evidence="6">CCMP645</strain>
    </source>
</reference>
<dbReference type="CDD" id="cd02440">
    <property type="entry name" value="AdoMet_MTases"/>
    <property type="match status" value="1"/>
</dbReference>
<organism evidence="6">
    <name type="scientific">Chrysotila carterae</name>
    <name type="common">Marine alga</name>
    <name type="synonym">Syracosphaera carterae</name>
    <dbReference type="NCBI Taxonomy" id="13221"/>
    <lineage>
        <taxon>Eukaryota</taxon>
        <taxon>Haptista</taxon>
        <taxon>Haptophyta</taxon>
        <taxon>Prymnesiophyceae</taxon>
        <taxon>Isochrysidales</taxon>
        <taxon>Isochrysidaceae</taxon>
        <taxon>Chrysotila</taxon>
    </lineage>
</organism>
<proteinExistence type="predicted"/>
<keyword evidence="4" id="KW-0949">S-adenosyl-L-methionine</keyword>
<dbReference type="Gene3D" id="3.40.50.150">
    <property type="entry name" value="Vaccinia Virus protein VP39"/>
    <property type="match status" value="1"/>
</dbReference>
<dbReference type="InterPro" id="IPR008854">
    <property type="entry name" value="TPMT"/>
</dbReference>
<name>A0A7S4BP06_CHRCT</name>
<gene>
    <name evidence="6" type="ORF">PCAR00345_LOCUS24826</name>
</gene>
<evidence type="ECO:0000256" key="5">
    <source>
        <dbReference type="SAM" id="MobiDB-lite"/>
    </source>
</evidence>
<evidence type="ECO:0000256" key="3">
    <source>
        <dbReference type="ARBA" id="ARBA00022679"/>
    </source>
</evidence>
<evidence type="ECO:0000256" key="1">
    <source>
        <dbReference type="ARBA" id="ARBA00022553"/>
    </source>
</evidence>
<keyword evidence="2" id="KW-0489">Methyltransferase</keyword>
<protein>
    <recommendedName>
        <fullName evidence="7">Methyltransferase domain-containing protein</fullName>
    </recommendedName>
</protein>
<dbReference type="EMBL" id="HBIZ01038934">
    <property type="protein sequence ID" value="CAE0772214.1"/>
    <property type="molecule type" value="Transcribed_RNA"/>
</dbReference>
<evidence type="ECO:0008006" key="7">
    <source>
        <dbReference type="Google" id="ProtNLM"/>
    </source>
</evidence>